<dbReference type="GO" id="GO:0016881">
    <property type="term" value="F:acid-amino acid ligase activity"/>
    <property type="evidence" value="ECO:0007669"/>
    <property type="project" value="InterPro"/>
</dbReference>
<keyword evidence="2" id="KW-0961">Cell wall biogenesis/degradation</keyword>
<dbReference type="GO" id="GO:0009252">
    <property type="term" value="P:peptidoglycan biosynthetic process"/>
    <property type="evidence" value="ECO:0007669"/>
    <property type="project" value="UniProtKB-UniPathway"/>
</dbReference>
<dbReference type="Pfam" id="PF08245">
    <property type="entry name" value="Mur_ligase_M"/>
    <property type="match status" value="1"/>
</dbReference>
<dbReference type="UniPathway" id="UPA00219"/>
<dbReference type="NCBIfam" id="TIGR01085">
    <property type="entry name" value="murE"/>
    <property type="match status" value="1"/>
</dbReference>
<dbReference type="GO" id="GO:0008360">
    <property type="term" value="P:regulation of cell shape"/>
    <property type="evidence" value="ECO:0007669"/>
    <property type="project" value="UniProtKB-KW"/>
</dbReference>
<dbReference type="InterPro" id="IPR036615">
    <property type="entry name" value="Mur_ligase_C_dom_sf"/>
</dbReference>
<dbReference type="GO" id="GO:0071555">
    <property type="term" value="P:cell wall organization"/>
    <property type="evidence" value="ECO:0007669"/>
    <property type="project" value="UniProtKB-KW"/>
</dbReference>
<comment type="subcellular location">
    <subcellularLocation>
        <location evidence="2">Cytoplasm</location>
    </subcellularLocation>
</comment>
<comment type="pathway">
    <text evidence="2">Cell wall biogenesis; peptidoglycan biosynthesis.</text>
</comment>
<evidence type="ECO:0000256" key="1">
    <source>
        <dbReference type="ARBA" id="ARBA00005898"/>
    </source>
</evidence>
<evidence type="ECO:0000313" key="5">
    <source>
        <dbReference type="EMBL" id="RCL38741.1"/>
    </source>
</evidence>
<evidence type="ECO:0000259" key="4">
    <source>
        <dbReference type="Pfam" id="PF08245"/>
    </source>
</evidence>
<dbReference type="InterPro" id="IPR005761">
    <property type="entry name" value="UDP-N-AcMur-Glu-dNH2Pim_ligase"/>
</dbReference>
<dbReference type="EMBL" id="QOPD01000002">
    <property type="protein sequence ID" value="RCL38741.1"/>
    <property type="molecule type" value="Genomic_DNA"/>
</dbReference>
<protein>
    <submittedName>
        <fullName evidence="5">UDP-N-acetylmuramyl-tripeptide synthetase</fullName>
    </submittedName>
</protein>
<proteinExistence type="inferred from homology"/>
<keyword evidence="2" id="KW-0133">Cell shape</keyword>
<gene>
    <name evidence="5" type="primary">murE</name>
    <name evidence="5" type="ORF">DBW97_01650</name>
</gene>
<dbReference type="GO" id="GO:0005524">
    <property type="term" value="F:ATP binding"/>
    <property type="evidence" value="ECO:0007669"/>
    <property type="project" value="InterPro"/>
</dbReference>
<dbReference type="AlphaFoldDB" id="A0A368BNB4"/>
<keyword evidence="2" id="KW-0131">Cell cycle</keyword>
<dbReference type="GO" id="GO:0051301">
    <property type="term" value="P:cell division"/>
    <property type="evidence" value="ECO:0007669"/>
    <property type="project" value="UniProtKB-KW"/>
</dbReference>
<reference evidence="5 6" key="1">
    <citation type="journal article" date="2018" name="Microbiome">
        <title>Fine metagenomic profile of the Mediterranean stratified and mixed water columns revealed by assembly and recruitment.</title>
        <authorList>
            <person name="Haro-Moreno J.M."/>
            <person name="Lopez-Perez M."/>
            <person name="De La Torre J.R."/>
            <person name="Picazo A."/>
            <person name="Camacho A."/>
            <person name="Rodriguez-Valera F."/>
        </authorList>
    </citation>
    <scope>NUCLEOTIDE SEQUENCE [LARGE SCALE GENOMIC DNA]</scope>
    <source>
        <strain evidence="5">MED-G83</strain>
    </source>
</reference>
<dbReference type="PANTHER" id="PTHR23135">
    <property type="entry name" value="MUR LIGASE FAMILY MEMBER"/>
    <property type="match status" value="1"/>
</dbReference>
<dbReference type="Gene3D" id="3.40.1190.10">
    <property type="entry name" value="Mur-like, catalytic domain"/>
    <property type="match status" value="1"/>
</dbReference>
<dbReference type="InterPro" id="IPR004101">
    <property type="entry name" value="Mur_ligase_C"/>
</dbReference>
<dbReference type="Proteomes" id="UP000252147">
    <property type="component" value="Unassembled WGS sequence"/>
</dbReference>
<evidence type="ECO:0000259" key="3">
    <source>
        <dbReference type="Pfam" id="PF02875"/>
    </source>
</evidence>
<keyword evidence="2" id="KW-0573">Peptidoglycan synthesis</keyword>
<keyword evidence="2" id="KW-0132">Cell division</keyword>
<name>A0A368BNB4_9GAMM</name>
<evidence type="ECO:0000313" key="6">
    <source>
        <dbReference type="Proteomes" id="UP000252147"/>
    </source>
</evidence>
<dbReference type="SUPFAM" id="SSF53244">
    <property type="entry name" value="MurD-like peptide ligases, peptide-binding domain"/>
    <property type="match status" value="1"/>
</dbReference>
<comment type="caution">
    <text evidence="5">The sequence shown here is derived from an EMBL/GenBank/DDBJ whole genome shotgun (WGS) entry which is preliminary data.</text>
</comment>
<dbReference type="Pfam" id="PF02875">
    <property type="entry name" value="Mur_ligase_C"/>
    <property type="match status" value="1"/>
</dbReference>
<dbReference type="Gene3D" id="3.90.190.20">
    <property type="entry name" value="Mur ligase, C-terminal domain"/>
    <property type="match status" value="1"/>
</dbReference>
<feature type="domain" description="Mur ligase central" evidence="4">
    <location>
        <begin position="80"/>
        <end position="277"/>
    </location>
</feature>
<organism evidence="5 6">
    <name type="scientific">SAR86 cluster bacterium</name>
    <dbReference type="NCBI Taxonomy" id="2030880"/>
    <lineage>
        <taxon>Bacteria</taxon>
        <taxon>Pseudomonadati</taxon>
        <taxon>Pseudomonadota</taxon>
        <taxon>Gammaproteobacteria</taxon>
        <taxon>SAR86 cluster</taxon>
    </lineage>
</organism>
<sequence length="454" mass="50841">MIYVDHSNDIEPDSIFISINKGYKHLSAKEIELVSEIWSSESTTINLDKVKVIPYLDSKVLQIIEDDYGLVLEDFENFFITGTNGKTTSAQFVSQILNINNINNGVMGTLGCYINGKNIASQRLTTETPIYIRNFLKKCLDRNTTKIIYEASSIGIESNRLEGLSIDHSGFTNFTRDHLDHHKNMPNYLKAKLELVKNTKNSFTYNLDDDSSNNWIKAFSGESKFSISCIKPSADIFFSVRKIYSDGKIAFDIYSPWGSSEGCAPVFTDFNLVNIFIGLPFLMHQGLAFDSFISSLSLINLPTGRQKLIKYKSNKIFIDYAHTPDAVEKLLSGLSRLKSVKTTLIIGAGGNRDHGKRSLMGSISSKYANHIIITSDNPRGEDPQLIADMIAEGIEQTASYEVILDRAKAITTAIKKLTCDETLVIIGKGHEDYQIIGNKRFHFSDEEEVNKCIT</sequence>
<feature type="domain" description="Mur ligase C-terminal" evidence="3">
    <location>
        <begin position="304"/>
        <end position="429"/>
    </location>
</feature>
<dbReference type="InterPro" id="IPR013221">
    <property type="entry name" value="Mur_ligase_cen"/>
</dbReference>
<dbReference type="InterPro" id="IPR036565">
    <property type="entry name" value="Mur-like_cat_sf"/>
</dbReference>
<dbReference type="GO" id="GO:0005737">
    <property type="term" value="C:cytoplasm"/>
    <property type="evidence" value="ECO:0007669"/>
    <property type="project" value="UniProtKB-SubCell"/>
</dbReference>
<evidence type="ECO:0000256" key="2">
    <source>
        <dbReference type="RuleBase" id="RU004135"/>
    </source>
</evidence>
<comment type="similarity">
    <text evidence="1">Belongs to the MurCDEF family. MurE subfamily.</text>
</comment>
<accession>A0A368BNB4</accession>
<dbReference type="PANTHER" id="PTHR23135:SF4">
    <property type="entry name" value="UDP-N-ACETYLMURAMOYL-L-ALANYL-D-GLUTAMATE--2,6-DIAMINOPIMELATE LIGASE MURE HOMOLOG, CHLOROPLASTIC"/>
    <property type="match status" value="1"/>
</dbReference>
<dbReference type="SUPFAM" id="SSF53623">
    <property type="entry name" value="MurD-like peptide ligases, catalytic domain"/>
    <property type="match status" value="1"/>
</dbReference>